<keyword evidence="1" id="KW-0472">Membrane</keyword>
<gene>
    <name evidence="2" type="ORF">C0Z19_01310</name>
</gene>
<proteinExistence type="predicted"/>
<dbReference type="EMBL" id="PNYB01000001">
    <property type="protein sequence ID" value="PMS28387.1"/>
    <property type="molecule type" value="Genomic_DNA"/>
</dbReference>
<keyword evidence="1" id="KW-0812">Transmembrane</keyword>
<keyword evidence="3" id="KW-1185">Reference proteome</keyword>
<dbReference type="InterPro" id="IPR007047">
    <property type="entry name" value="Flp_Fap"/>
</dbReference>
<feature type="transmembrane region" description="Helical" evidence="1">
    <location>
        <begin position="21"/>
        <end position="41"/>
    </location>
</feature>
<evidence type="ECO:0000313" key="3">
    <source>
        <dbReference type="Proteomes" id="UP000235347"/>
    </source>
</evidence>
<evidence type="ECO:0000313" key="2">
    <source>
        <dbReference type="EMBL" id="PMS28387.1"/>
    </source>
</evidence>
<organism evidence="2 3">
    <name type="scientific">Trinickia soli</name>
    <dbReference type="NCBI Taxonomy" id="380675"/>
    <lineage>
        <taxon>Bacteria</taxon>
        <taxon>Pseudomonadati</taxon>
        <taxon>Pseudomonadota</taxon>
        <taxon>Betaproteobacteria</taxon>
        <taxon>Burkholderiales</taxon>
        <taxon>Burkholderiaceae</taxon>
        <taxon>Trinickia</taxon>
    </lineage>
</organism>
<protein>
    <submittedName>
        <fullName evidence="2">Flp family type IVb pilin</fullName>
    </submittedName>
</protein>
<comment type="caution">
    <text evidence="2">The sequence shown here is derived from an EMBL/GenBank/DDBJ whole genome shotgun (WGS) entry which is preliminary data.</text>
</comment>
<evidence type="ECO:0000256" key="1">
    <source>
        <dbReference type="SAM" id="Phobius"/>
    </source>
</evidence>
<keyword evidence="1" id="KW-1133">Transmembrane helix</keyword>
<reference evidence="2 3" key="1">
    <citation type="submission" date="2018-01" db="EMBL/GenBank/DDBJ databases">
        <title>Whole genome analyses suggest that Burkholderia sensu lato contains two further novel genera in the rhizoxinica-symbiotica group Mycetohabitans gen. nov., and Trinickia gen. nov.: implications for the evolution of diazotrophy and nodulation in the Burkholderiaceae.</title>
        <authorList>
            <person name="Estrada-de los Santos P."/>
            <person name="Palmer M."/>
            <person name="Chavez-Ramirez B."/>
            <person name="Beukes C."/>
            <person name="Steenkamp E.T."/>
            <person name="Hirsch A.M."/>
            <person name="Manyaka P."/>
            <person name="Maluk M."/>
            <person name="Lafos M."/>
            <person name="Crook M."/>
            <person name="Gross E."/>
            <person name="Simon M.F."/>
            <person name="Bueno dos Reis Junior F."/>
            <person name="Poole P.S."/>
            <person name="Venter S.N."/>
            <person name="James E.K."/>
        </authorList>
    </citation>
    <scope>NUCLEOTIDE SEQUENCE [LARGE SCALE GENOMIC DNA]</scope>
    <source>
        <strain evidence="2 3">GP25-8</strain>
    </source>
</reference>
<name>A0A2N7WG53_9BURK</name>
<sequence length="56" mass="6031">MQRFLTQAQHFLRDDDGATMVEYALMLALIAVVCIVAVTAIGTGANGMFQTIANDL</sequence>
<accession>A0A2N7WG53</accession>
<dbReference type="AlphaFoldDB" id="A0A2N7WG53"/>
<dbReference type="Proteomes" id="UP000235347">
    <property type="component" value="Unassembled WGS sequence"/>
</dbReference>
<dbReference type="Pfam" id="PF04964">
    <property type="entry name" value="Flp_Fap"/>
    <property type="match status" value="1"/>
</dbReference>
<dbReference type="RefSeq" id="WP_102607976.1">
    <property type="nucleotide sequence ID" value="NZ_CADIKD010000006.1"/>
</dbReference>